<evidence type="ECO:0000256" key="2">
    <source>
        <dbReference type="ARBA" id="ARBA00008873"/>
    </source>
</evidence>
<evidence type="ECO:0000256" key="8">
    <source>
        <dbReference type="SAM" id="Phobius"/>
    </source>
</evidence>
<protein>
    <submittedName>
        <fullName evidence="10">Putative Cobalt uptake protein COT1</fullName>
    </submittedName>
</protein>
<dbReference type="InterPro" id="IPR027469">
    <property type="entry name" value="Cation_efflux_TMD_sf"/>
</dbReference>
<comment type="subcellular location">
    <subcellularLocation>
        <location evidence="1">Membrane</location>
        <topology evidence="1">Multi-pass membrane protein</topology>
    </subcellularLocation>
</comment>
<feature type="transmembrane region" description="Helical" evidence="8">
    <location>
        <begin position="9"/>
        <end position="30"/>
    </location>
</feature>
<keyword evidence="3 8" id="KW-0812">Transmembrane</keyword>
<dbReference type="Pfam" id="PF01545">
    <property type="entry name" value="Cation_efflux"/>
    <property type="match status" value="1"/>
</dbReference>
<keyword evidence="6 8" id="KW-0472">Membrane</keyword>
<name>A0A8H3X4D1_GIGMA</name>
<comment type="similarity">
    <text evidence="2">Belongs to the cation diffusion facilitator (CDF) transporter (TC 2.A.4) family. SLC30A subfamily.</text>
</comment>
<evidence type="ECO:0000256" key="5">
    <source>
        <dbReference type="ARBA" id="ARBA00022989"/>
    </source>
</evidence>
<reference evidence="10 11" key="1">
    <citation type="journal article" date="2019" name="Environ. Microbiol.">
        <title>At the nexus of three kingdoms: the genome of the mycorrhizal fungus Gigaspora margarita provides insights into plant, endobacterial and fungal interactions.</title>
        <authorList>
            <person name="Venice F."/>
            <person name="Ghignone S."/>
            <person name="Salvioli di Fossalunga A."/>
            <person name="Amselem J."/>
            <person name="Novero M."/>
            <person name="Xianan X."/>
            <person name="Sedzielewska Toro K."/>
            <person name="Morin E."/>
            <person name="Lipzen A."/>
            <person name="Grigoriev I.V."/>
            <person name="Henrissat B."/>
            <person name="Martin F.M."/>
            <person name="Bonfante P."/>
        </authorList>
    </citation>
    <scope>NUCLEOTIDE SEQUENCE [LARGE SCALE GENOMIC DNA]</scope>
    <source>
        <strain evidence="10 11">BEG34</strain>
    </source>
</reference>
<feature type="domain" description="Cation efflux protein transmembrane" evidence="9">
    <location>
        <begin position="10"/>
        <end position="218"/>
    </location>
</feature>
<feature type="compositionally biased region" description="Basic and acidic residues" evidence="7">
    <location>
        <begin position="148"/>
        <end position="177"/>
    </location>
</feature>
<accession>A0A8H3X4D1</accession>
<evidence type="ECO:0000313" key="11">
    <source>
        <dbReference type="Proteomes" id="UP000439903"/>
    </source>
</evidence>
<dbReference type="OrthoDB" id="9944568at2759"/>
<dbReference type="GO" id="GO:0016020">
    <property type="term" value="C:membrane"/>
    <property type="evidence" value="ECO:0007669"/>
    <property type="project" value="UniProtKB-SubCell"/>
</dbReference>
<evidence type="ECO:0000259" key="9">
    <source>
        <dbReference type="Pfam" id="PF01545"/>
    </source>
</evidence>
<feature type="transmembrane region" description="Helical" evidence="8">
    <location>
        <begin position="77"/>
        <end position="99"/>
    </location>
</feature>
<dbReference type="InterPro" id="IPR002524">
    <property type="entry name" value="Cation_efflux"/>
</dbReference>
<dbReference type="NCBIfam" id="TIGR01297">
    <property type="entry name" value="CDF"/>
    <property type="match status" value="1"/>
</dbReference>
<dbReference type="PANTHER" id="PTHR45820">
    <property type="entry name" value="FI23527P1"/>
    <property type="match status" value="1"/>
</dbReference>
<comment type="caution">
    <text evidence="10">The sequence shown here is derived from an EMBL/GenBank/DDBJ whole genome shotgun (WGS) entry which is preliminary data.</text>
</comment>
<evidence type="ECO:0000256" key="7">
    <source>
        <dbReference type="SAM" id="MobiDB-lite"/>
    </source>
</evidence>
<dbReference type="PANTHER" id="PTHR45820:SF5">
    <property type="entry name" value="DIFFUSION FACILITATOR FAMILY METAL ION TRANSPORTER, PUTATIVE-RELATED"/>
    <property type="match status" value="1"/>
</dbReference>
<organism evidence="10 11">
    <name type="scientific">Gigaspora margarita</name>
    <dbReference type="NCBI Taxonomy" id="4874"/>
    <lineage>
        <taxon>Eukaryota</taxon>
        <taxon>Fungi</taxon>
        <taxon>Fungi incertae sedis</taxon>
        <taxon>Mucoromycota</taxon>
        <taxon>Glomeromycotina</taxon>
        <taxon>Glomeromycetes</taxon>
        <taxon>Diversisporales</taxon>
        <taxon>Gigasporaceae</taxon>
        <taxon>Gigaspora</taxon>
    </lineage>
</organism>
<dbReference type="GO" id="GO:0006882">
    <property type="term" value="P:intracellular zinc ion homeostasis"/>
    <property type="evidence" value="ECO:0007669"/>
    <property type="project" value="TreeGrafter"/>
</dbReference>
<feature type="transmembrane region" description="Helical" evidence="8">
    <location>
        <begin position="111"/>
        <end position="132"/>
    </location>
</feature>
<evidence type="ECO:0000256" key="6">
    <source>
        <dbReference type="ARBA" id="ARBA00023136"/>
    </source>
</evidence>
<evidence type="ECO:0000256" key="1">
    <source>
        <dbReference type="ARBA" id="ARBA00004141"/>
    </source>
</evidence>
<dbReference type="InterPro" id="IPR058533">
    <property type="entry name" value="Cation_efflux_TM"/>
</dbReference>
<evidence type="ECO:0000313" key="10">
    <source>
        <dbReference type="EMBL" id="KAF0412481.1"/>
    </source>
</evidence>
<proteinExistence type="inferred from homology"/>
<dbReference type="EMBL" id="WTPW01001813">
    <property type="protein sequence ID" value="KAF0412481.1"/>
    <property type="molecule type" value="Genomic_DNA"/>
</dbReference>
<dbReference type="SUPFAM" id="SSF161111">
    <property type="entry name" value="Cation efflux protein transmembrane domain-like"/>
    <property type="match status" value="1"/>
</dbReference>
<feature type="transmembrane region" description="Helical" evidence="8">
    <location>
        <begin position="46"/>
        <end position="65"/>
    </location>
</feature>
<dbReference type="Gene3D" id="1.20.1510.10">
    <property type="entry name" value="Cation efflux protein transmembrane domain"/>
    <property type="match status" value="1"/>
</dbReference>
<dbReference type="AlphaFoldDB" id="A0A8H3X4D1"/>
<keyword evidence="4" id="KW-0862">Zinc</keyword>
<evidence type="ECO:0000256" key="4">
    <source>
        <dbReference type="ARBA" id="ARBA00022833"/>
    </source>
</evidence>
<dbReference type="GO" id="GO:0005385">
    <property type="term" value="F:zinc ion transmembrane transporter activity"/>
    <property type="evidence" value="ECO:0007669"/>
    <property type="project" value="TreeGrafter"/>
</dbReference>
<feature type="region of interest" description="Disordered" evidence="7">
    <location>
        <begin position="138"/>
        <end position="177"/>
    </location>
</feature>
<keyword evidence="5 8" id="KW-1133">Transmembrane helix</keyword>
<sequence length="219" mass="24451">MGLSRTTRICIAIVFTSVFFLAEIIVGYWSNSLALITDSFHMLNDLISYIIALYAFKVASAATISSKYSYGRQRAEVLGGFINGVLLLSLCLNIFIEAIQRFVTGQEIKNIMSVLYVGSAGLAANIIGLVLFHEHSHHGHSHSPSTTSERDAHEEDLQERDEAHKHEESHDNHSHDHNMKGVFLHVLGDALGNIGVIASALFIRYTDFEWRHYADPVVR</sequence>
<evidence type="ECO:0000256" key="3">
    <source>
        <dbReference type="ARBA" id="ARBA00022692"/>
    </source>
</evidence>
<keyword evidence="11" id="KW-1185">Reference proteome</keyword>
<feature type="transmembrane region" description="Helical" evidence="8">
    <location>
        <begin position="182"/>
        <end position="203"/>
    </location>
</feature>
<gene>
    <name evidence="10" type="ORF">F8M41_007928</name>
</gene>
<dbReference type="Proteomes" id="UP000439903">
    <property type="component" value="Unassembled WGS sequence"/>
</dbReference>